<keyword evidence="1" id="KW-1133">Transmembrane helix</keyword>
<keyword evidence="1" id="KW-0472">Membrane</keyword>
<keyword evidence="3" id="KW-1185">Reference proteome</keyword>
<evidence type="ECO:0000313" key="2">
    <source>
        <dbReference type="EMBL" id="PRQ45747.1"/>
    </source>
</evidence>
<proteinExistence type="predicted"/>
<keyword evidence="1" id="KW-0812">Transmembrane</keyword>
<dbReference type="EMBL" id="PDCK01000041">
    <property type="protein sequence ID" value="PRQ45747.1"/>
    <property type="molecule type" value="Genomic_DNA"/>
</dbReference>
<feature type="transmembrane region" description="Helical" evidence="1">
    <location>
        <begin position="41"/>
        <end position="64"/>
    </location>
</feature>
<evidence type="ECO:0000313" key="3">
    <source>
        <dbReference type="Proteomes" id="UP000238479"/>
    </source>
</evidence>
<comment type="caution">
    <text evidence="2">The sequence shown here is derived from an EMBL/GenBank/DDBJ whole genome shotgun (WGS) entry which is preliminary data.</text>
</comment>
<dbReference type="Proteomes" id="UP000238479">
    <property type="component" value="Chromosome 3"/>
</dbReference>
<dbReference type="Gramene" id="PRQ45747">
    <property type="protein sequence ID" value="PRQ45747"/>
    <property type="gene ID" value="RchiOBHm_Chr3g0495001"/>
</dbReference>
<sequence>MNFNEKGKELAYFSIWSIYTAVSVFYFFLIAVSVWSIYTAVSVFCFFLFCFIFFSTLLFLCLCFDIL</sequence>
<dbReference type="AlphaFoldDB" id="A0A2P6RH53"/>
<organism evidence="2 3">
    <name type="scientific">Rosa chinensis</name>
    <name type="common">China rose</name>
    <dbReference type="NCBI Taxonomy" id="74649"/>
    <lineage>
        <taxon>Eukaryota</taxon>
        <taxon>Viridiplantae</taxon>
        <taxon>Streptophyta</taxon>
        <taxon>Embryophyta</taxon>
        <taxon>Tracheophyta</taxon>
        <taxon>Spermatophyta</taxon>
        <taxon>Magnoliopsida</taxon>
        <taxon>eudicotyledons</taxon>
        <taxon>Gunneridae</taxon>
        <taxon>Pentapetalae</taxon>
        <taxon>rosids</taxon>
        <taxon>fabids</taxon>
        <taxon>Rosales</taxon>
        <taxon>Rosaceae</taxon>
        <taxon>Rosoideae</taxon>
        <taxon>Rosoideae incertae sedis</taxon>
        <taxon>Rosa</taxon>
    </lineage>
</organism>
<gene>
    <name evidence="2" type="ORF">RchiOBHm_Chr3g0495001</name>
</gene>
<reference evidence="2 3" key="1">
    <citation type="journal article" date="2018" name="Nat. Genet.">
        <title>The Rosa genome provides new insights in the design of modern roses.</title>
        <authorList>
            <person name="Bendahmane M."/>
        </authorList>
    </citation>
    <scope>NUCLEOTIDE SEQUENCE [LARGE SCALE GENOMIC DNA]</scope>
    <source>
        <strain evidence="3">cv. Old Blush</strain>
    </source>
</reference>
<protein>
    <submittedName>
        <fullName evidence="2">Uncharacterized protein</fullName>
    </submittedName>
</protein>
<name>A0A2P6RH53_ROSCH</name>
<evidence type="ECO:0000256" key="1">
    <source>
        <dbReference type="SAM" id="Phobius"/>
    </source>
</evidence>
<accession>A0A2P6RH53</accession>
<feature type="transmembrane region" description="Helical" evidence="1">
    <location>
        <begin position="12"/>
        <end position="35"/>
    </location>
</feature>